<gene>
    <name evidence="1" type="ORF">BpHYR1_053367</name>
</gene>
<accession>A0A3M7S7W4</accession>
<dbReference type="AlphaFoldDB" id="A0A3M7S7W4"/>
<dbReference type="EMBL" id="REGN01001912">
    <property type="protein sequence ID" value="RNA31660.1"/>
    <property type="molecule type" value="Genomic_DNA"/>
</dbReference>
<organism evidence="1 2">
    <name type="scientific">Brachionus plicatilis</name>
    <name type="common">Marine rotifer</name>
    <name type="synonym">Brachionus muelleri</name>
    <dbReference type="NCBI Taxonomy" id="10195"/>
    <lineage>
        <taxon>Eukaryota</taxon>
        <taxon>Metazoa</taxon>
        <taxon>Spiralia</taxon>
        <taxon>Gnathifera</taxon>
        <taxon>Rotifera</taxon>
        <taxon>Eurotatoria</taxon>
        <taxon>Monogononta</taxon>
        <taxon>Pseudotrocha</taxon>
        <taxon>Ploima</taxon>
        <taxon>Brachionidae</taxon>
        <taxon>Brachionus</taxon>
    </lineage>
</organism>
<comment type="caution">
    <text evidence="1">The sequence shown here is derived from an EMBL/GenBank/DDBJ whole genome shotgun (WGS) entry which is preliminary data.</text>
</comment>
<keyword evidence="2" id="KW-1185">Reference proteome</keyword>
<protein>
    <submittedName>
        <fullName evidence="1">Uncharacterized protein</fullName>
    </submittedName>
</protein>
<sequence length="76" mass="8984">MEQSDECVIRKKIDNFKERKYEFNEEPLYPDYVVTDNRCYGCIKKEIEITDDKVNGIGSYSSRRPIGDDELRHSTC</sequence>
<evidence type="ECO:0000313" key="1">
    <source>
        <dbReference type="EMBL" id="RNA31660.1"/>
    </source>
</evidence>
<name>A0A3M7S7W4_BRAPC</name>
<proteinExistence type="predicted"/>
<evidence type="ECO:0000313" key="2">
    <source>
        <dbReference type="Proteomes" id="UP000276133"/>
    </source>
</evidence>
<reference evidence="1 2" key="1">
    <citation type="journal article" date="2018" name="Sci. Rep.">
        <title>Genomic signatures of local adaptation to the degree of environmental predictability in rotifers.</title>
        <authorList>
            <person name="Franch-Gras L."/>
            <person name="Hahn C."/>
            <person name="Garcia-Roger E.M."/>
            <person name="Carmona M.J."/>
            <person name="Serra M."/>
            <person name="Gomez A."/>
        </authorList>
    </citation>
    <scope>NUCLEOTIDE SEQUENCE [LARGE SCALE GENOMIC DNA]</scope>
    <source>
        <strain evidence="1">HYR1</strain>
    </source>
</reference>
<dbReference type="Proteomes" id="UP000276133">
    <property type="component" value="Unassembled WGS sequence"/>
</dbReference>